<sequence>MSPEPPFEVRFTSPAVRALHRLPPKLAEAVLRFCAEPLAENPLRVTKPLSAELAGLRSGYVGVAYRVLVAIDEEARVVSVLRIGHRADIYGTR</sequence>
<keyword evidence="2" id="KW-1277">Toxin-antitoxin system</keyword>
<protein>
    <submittedName>
        <fullName evidence="3">Type II toxin-antitoxin system RelE/ParE family toxin</fullName>
    </submittedName>
</protein>
<gene>
    <name evidence="3" type="ORF">C1I64_00185</name>
</gene>
<dbReference type="EMBL" id="CP028137">
    <property type="protein sequence ID" value="AZZ50625.1"/>
    <property type="molecule type" value="Genomic_DNA"/>
</dbReference>
<dbReference type="InterPro" id="IPR007712">
    <property type="entry name" value="RelE/ParE_toxin"/>
</dbReference>
<name>A0A3Q9UW82_9MICO</name>
<dbReference type="AlphaFoldDB" id="A0A3Q9UW82"/>
<reference evidence="4" key="1">
    <citation type="submission" date="2018-03" db="EMBL/GenBank/DDBJ databases">
        <title>Bacteriophage NCPPB3778 and a type I-E CRISPR drive the evolution of the US Biological Select Agent, Rathayibacter toxicus.</title>
        <authorList>
            <person name="Davis E.W.II."/>
            <person name="Tabima J.F."/>
            <person name="Weisberg A.J."/>
            <person name="Dantas Lopes L."/>
            <person name="Wiseman M.S."/>
            <person name="Wiseman M.S."/>
            <person name="Pupko T."/>
            <person name="Belcher M.S."/>
            <person name="Sechler A.J."/>
            <person name="Tancos M.A."/>
            <person name="Schroeder B.K."/>
            <person name="Murray T.D."/>
            <person name="Luster D.G."/>
            <person name="Schneider W.L."/>
            <person name="Rogers E."/>
            <person name="Andreote F.D."/>
            <person name="Grunwald N.J."/>
            <person name="Putnam M.L."/>
            <person name="Chang J.H."/>
        </authorList>
    </citation>
    <scope>NUCLEOTIDE SEQUENCE [LARGE SCALE GENOMIC DNA]</scope>
    <source>
        <strain evidence="4">DSM 15932</strain>
    </source>
</reference>
<evidence type="ECO:0000256" key="1">
    <source>
        <dbReference type="ARBA" id="ARBA00006226"/>
    </source>
</evidence>
<evidence type="ECO:0000256" key="2">
    <source>
        <dbReference type="ARBA" id="ARBA00022649"/>
    </source>
</evidence>
<dbReference type="KEGG" id="rfs:C1I64_00185"/>
<dbReference type="Gene3D" id="3.30.2310.20">
    <property type="entry name" value="RelE-like"/>
    <property type="match status" value="1"/>
</dbReference>
<accession>A0A3Q9UW82</accession>
<dbReference type="PANTHER" id="PTHR35601">
    <property type="entry name" value="TOXIN RELE"/>
    <property type="match status" value="1"/>
</dbReference>
<evidence type="ECO:0000313" key="3">
    <source>
        <dbReference type="EMBL" id="AZZ50625.1"/>
    </source>
</evidence>
<dbReference type="InterPro" id="IPR035093">
    <property type="entry name" value="RelE/ParE_toxin_dom_sf"/>
</dbReference>
<proteinExistence type="inferred from homology"/>
<dbReference type="SUPFAM" id="SSF143011">
    <property type="entry name" value="RelE-like"/>
    <property type="match status" value="1"/>
</dbReference>
<comment type="similarity">
    <text evidence="1">Belongs to the RelE toxin family.</text>
</comment>
<dbReference type="Pfam" id="PF05016">
    <property type="entry name" value="ParE_toxin"/>
    <property type="match status" value="1"/>
</dbReference>
<dbReference type="PANTHER" id="PTHR35601:SF1">
    <property type="entry name" value="TOXIN RELE"/>
    <property type="match status" value="1"/>
</dbReference>
<organism evidence="3 4">
    <name type="scientific">Rathayibacter festucae DSM 15932</name>
    <dbReference type="NCBI Taxonomy" id="1328866"/>
    <lineage>
        <taxon>Bacteria</taxon>
        <taxon>Bacillati</taxon>
        <taxon>Actinomycetota</taxon>
        <taxon>Actinomycetes</taxon>
        <taxon>Micrococcales</taxon>
        <taxon>Microbacteriaceae</taxon>
        <taxon>Rathayibacter</taxon>
    </lineage>
</organism>
<dbReference type="RefSeq" id="WP_127885846.1">
    <property type="nucleotide sequence ID" value="NZ_CP028137.1"/>
</dbReference>
<evidence type="ECO:0000313" key="4">
    <source>
        <dbReference type="Proteomes" id="UP000285317"/>
    </source>
</evidence>
<dbReference type="Proteomes" id="UP000285317">
    <property type="component" value="Chromosome"/>
</dbReference>